<dbReference type="InterPro" id="IPR036928">
    <property type="entry name" value="AS_sf"/>
</dbReference>
<organism evidence="2 3">
    <name type="scientific">Salinicola acroporae</name>
    <dbReference type="NCBI Taxonomy" id="1541440"/>
    <lineage>
        <taxon>Bacteria</taxon>
        <taxon>Pseudomonadati</taxon>
        <taxon>Pseudomonadota</taxon>
        <taxon>Gammaproteobacteria</taxon>
        <taxon>Oceanospirillales</taxon>
        <taxon>Halomonadaceae</taxon>
        <taxon>Salinicola</taxon>
    </lineage>
</organism>
<feature type="domain" description="Amidase" evidence="1">
    <location>
        <begin position="26"/>
        <end position="441"/>
    </location>
</feature>
<keyword evidence="3" id="KW-1185">Reference proteome</keyword>
<dbReference type="NCBIfam" id="NF005450">
    <property type="entry name" value="PRK07042.1"/>
    <property type="match status" value="1"/>
</dbReference>
<dbReference type="EMBL" id="PGFS01000001">
    <property type="protein sequence ID" value="MDH4574238.1"/>
    <property type="molecule type" value="Genomic_DNA"/>
</dbReference>
<reference evidence="2" key="1">
    <citation type="journal article" date="2015" name="Antonie Van Leeuwenhoek">
        <title>Comparative 16S rRNA signatures and multilocus sequence analysis for the genus Salinicola and description of Salinicola acroporae sp. nov., isolated from coral Acropora digitifera.</title>
        <authorList>
            <person name="Lepcha R.T."/>
            <person name="Poddar A."/>
            <person name="Schumann P."/>
            <person name="Das S.K."/>
        </authorList>
    </citation>
    <scope>NUCLEOTIDE SEQUENCE</scope>
    <source>
        <strain evidence="2">S4-41</strain>
    </source>
</reference>
<gene>
    <name evidence="2" type="ORF">CUR86_18665</name>
</gene>
<dbReference type="Gene3D" id="3.90.1300.10">
    <property type="entry name" value="Amidase signature (AS) domain"/>
    <property type="match status" value="1"/>
</dbReference>
<dbReference type="PANTHER" id="PTHR11895:SF173">
    <property type="entry name" value="GLUTAMYL-TRNA AMIDOTRANSFERASE SUBUNIT A"/>
    <property type="match status" value="1"/>
</dbReference>
<evidence type="ECO:0000313" key="2">
    <source>
        <dbReference type="EMBL" id="MDH4574238.1"/>
    </source>
</evidence>
<dbReference type="InterPro" id="IPR023631">
    <property type="entry name" value="Amidase_dom"/>
</dbReference>
<evidence type="ECO:0000259" key="1">
    <source>
        <dbReference type="Pfam" id="PF01425"/>
    </source>
</evidence>
<sequence length="463" mass="50017">MNLLDASATTLLTGFRDGRFSPADYVAELIPHIRAWEPHINALYAYDEATLTTEAAEATRRWRNGAPLGPLDGIPVTIKELIATRGVPVPQGTVVTELTPARDDAPPSARLREDRALIFAKTTCPDFGMMSSGVSTFHGLTRNPWKLDANPGGSSSGAGAAAAAGLGPLHVGTDIGGSVRLPAAWCGLVGFKPTLGRIPIDPCYTGRCAGPMTRTVEDAALMMHTLSRTDRRDPTRLPPSRIDWMDLSLELSGLRLGVMLDAGCGMAVDPQLLAAVEAAAAGFERAGATLVPVAPVMTREMLDGLDNFWRARQWKSLAALSASQRTRIFPMITQWAARGAELSAVDVVHGFEQTFAMRRATEAAFDDVDAILSPTTPVYSFPAEHGHPSNDPEHPFEHLGFTLPWNMGEQPALSINGGFGRDGLPLGIQLVAPRFEDHRVLQLARLFEQWRGPIRDWPTPPRS</sequence>
<dbReference type="SUPFAM" id="SSF75304">
    <property type="entry name" value="Amidase signature (AS) enzymes"/>
    <property type="match status" value="1"/>
</dbReference>
<dbReference type="PANTHER" id="PTHR11895">
    <property type="entry name" value="TRANSAMIDASE"/>
    <property type="match status" value="1"/>
</dbReference>
<dbReference type="Proteomes" id="UP001162135">
    <property type="component" value="Unassembled WGS sequence"/>
</dbReference>
<accession>A0ABT6I9K1</accession>
<dbReference type="InterPro" id="IPR000120">
    <property type="entry name" value="Amidase"/>
</dbReference>
<proteinExistence type="predicted"/>
<evidence type="ECO:0000313" key="3">
    <source>
        <dbReference type="Proteomes" id="UP001162135"/>
    </source>
</evidence>
<dbReference type="RefSeq" id="WP_110714765.1">
    <property type="nucleotide sequence ID" value="NZ_PGFS01000001.1"/>
</dbReference>
<dbReference type="Pfam" id="PF01425">
    <property type="entry name" value="Amidase"/>
    <property type="match status" value="1"/>
</dbReference>
<reference evidence="2" key="2">
    <citation type="submission" date="2017-11" db="EMBL/GenBank/DDBJ databases">
        <authorList>
            <person name="Das S.K."/>
        </authorList>
    </citation>
    <scope>NUCLEOTIDE SEQUENCE</scope>
    <source>
        <strain evidence="2">S4-41</strain>
    </source>
</reference>
<name>A0ABT6I9K1_9GAMM</name>
<protein>
    <submittedName>
        <fullName evidence="2">Amidase</fullName>
    </submittedName>
</protein>
<comment type="caution">
    <text evidence="2">The sequence shown here is derived from an EMBL/GenBank/DDBJ whole genome shotgun (WGS) entry which is preliminary data.</text>
</comment>